<organism evidence="3">
    <name type="scientific">Brassica napus</name>
    <name type="common">Rape</name>
    <dbReference type="NCBI Taxonomy" id="3708"/>
    <lineage>
        <taxon>Eukaryota</taxon>
        <taxon>Viridiplantae</taxon>
        <taxon>Streptophyta</taxon>
        <taxon>Embryophyta</taxon>
        <taxon>Tracheophyta</taxon>
        <taxon>Spermatophyta</taxon>
        <taxon>Magnoliopsida</taxon>
        <taxon>eudicotyledons</taxon>
        <taxon>Gunneridae</taxon>
        <taxon>Pentapetalae</taxon>
        <taxon>rosids</taxon>
        <taxon>malvids</taxon>
        <taxon>Brassicales</taxon>
        <taxon>Brassicaceae</taxon>
        <taxon>Brassiceae</taxon>
        <taxon>Brassica</taxon>
    </lineage>
</organism>
<gene>
    <name evidence="3" type="ORF">DARMORV10_C02P63080.1</name>
</gene>
<feature type="signal peptide" evidence="1">
    <location>
        <begin position="1"/>
        <end position="30"/>
    </location>
</feature>
<evidence type="ECO:0000259" key="2">
    <source>
        <dbReference type="Pfam" id="PF14416"/>
    </source>
</evidence>
<protein>
    <submittedName>
        <fullName evidence="3">(rape) hypothetical protein</fullName>
    </submittedName>
</protein>
<evidence type="ECO:0000256" key="1">
    <source>
        <dbReference type="SAM" id="SignalP"/>
    </source>
</evidence>
<accession>A0A816KPE0</accession>
<proteinExistence type="predicted"/>
<sequence>MFGGKTYIQRGSVSLALVILILLMITLVASEENPLRVSLFDVQRQFSASSSSSSVCNYAKGKWVADKKRPLYSGSECKHWLSSMWACRLMDRSDFSFEGYRWQPRTRQ</sequence>
<dbReference type="InterPro" id="IPR025846">
    <property type="entry name" value="TBL_N"/>
</dbReference>
<dbReference type="Proteomes" id="UP001295469">
    <property type="component" value="Chromosome C02"/>
</dbReference>
<dbReference type="AlphaFoldDB" id="A0A816KPE0"/>
<evidence type="ECO:0000313" key="3">
    <source>
        <dbReference type="EMBL" id="CAF1921770.1"/>
    </source>
</evidence>
<dbReference type="EMBL" id="HG994366">
    <property type="protein sequence ID" value="CAF1921770.1"/>
    <property type="molecule type" value="Genomic_DNA"/>
</dbReference>
<feature type="domain" description="Trichome birefringence-like N-terminal" evidence="2">
    <location>
        <begin position="55"/>
        <end position="105"/>
    </location>
</feature>
<reference evidence="3" key="1">
    <citation type="submission" date="2021-01" db="EMBL/GenBank/DDBJ databases">
        <authorList>
            <consortium name="Genoscope - CEA"/>
            <person name="William W."/>
        </authorList>
    </citation>
    <scope>NUCLEOTIDE SEQUENCE</scope>
</reference>
<feature type="chain" id="PRO_5033048077" evidence="1">
    <location>
        <begin position="31"/>
        <end position="108"/>
    </location>
</feature>
<dbReference type="Pfam" id="PF14416">
    <property type="entry name" value="PMR5N"/>
    <property type="match status" value="1"/>
</dbReference>
<name>A0A816KPE0_BRANA</name>
<keyword evidence="1" id="KW-0732">Signal</keyword>